<feature type="non-terminal residue" evidence="1">
    <location>
        <position position="1"/>
    </location>
</feature>
<organism evidence="1 2">
    <name type="scientific">Golovinomyces cichoracearum</name>
    <dbReference type="NCBI Taxonomy" id="62708"/>
    <lineage>
        <taxon>Eukaryota</taxon>
        <taxon>Fungi</taxon>
        <taxon>Dikarya</taxon>
        <taxon>Ascomycota</taxon>
        <taxon>Pezizomycotina</taxon>
        <taxon>Leotiomycetes</taxon>
        <taxon>Erysiphales</taxon>
        <taxon>Erysiphaceae</taxon>
        <taxon>Golovinomyces</taxon>
    </lineage>
</organism>
<accession>A0A420II30</accession>
<dbReference type="AlphaFoldDB" id="A0A420II30"/>
<evidence type="ECO:0000313" key="1">
    <source>
        <dbReference type="EMBL" id="RKF74181.1"/>
    </source>
</evidence>
<name>A0A420II30_9PEZI</name>
<sequence>HLWHLHEHRVKVKCSPLPALGCLILVGKRPNRRASYFSSSLSISMGYGRFRISSTSLKWNLQQLLRFLERNLCMTRKAKF</sequence>
<keyword evidence="2" id="KW-1185">Reference proteome</keyword>
<reference evidence="1 2" key="1">
    <citation type="journal article" date="2018" name="BMC Genomics">
        <title>Comparative genome analyses reveal sequence features reflecting distinct modes of host-adaptation between dicot and monocot powdery mildew.</title>
        <authorList>
            <person name="Wu Y."/>
            <person name="Ma X."/>
            <person name="Pan Z."/>
            <person name="Kale S.D."/>
            <person name="Song Y."/>
            <person name="King H."/>
            <person name="Zhang Q."/>
            <person name="Presley C."/>
            <person name="Deng X."/>
            <person name="Wei C.I."/>
            <person name="Xiao S."/>
        </authorList>
    </citation>
    <scope>NUCLEOTIDE SEQUENCE [LARGE SCALE GENOMIC DNA]</scope>
    <source>
        <strain evidence="1">UMSG3</strain>
    </source>
</reference>
<dbReference type="Proteomes" id="UP000283383">
    <property type="component" value="Unassembled WGS sequence"/>
</dbReference>
<protein>
    <submittedName>
        <fullName evidence="1">Uncharacterized protein</fullName>
    </submittedName>
</protein>
<evidence type="ECO:0000313" key="2">
    <source>
        <dbReference type="Proteomes" id="UP000283383"/>
    </source>
</evidence>
<comment type="caution">
    <text evidence="1">The sequence shown here is derived from an EMBL/GenBank/DDBJ whole genome shotgun (WGS) entry which is preliminary data.</text>
</comment>
<gene>
    <name evidence="1" type="ORF">GcM3_090026</name>
</gene>
<dbReference type="EMBL" id="MCBQ01009075">
    <property type="protein sequence ID" value="RKF74181.1"/>
    <property type="molecule type" value="Genomic_DNA"/>
</dbReference>
<proteinExistence type="predicted"/>